<evidence type="ECO:0000313" key="2">
    <source>
        <dbReference type="Proteomes" id="UP000242699"/>
    </source>
</evidence>
<accession>A0A2T2WXQ9</accession>
<organism evidence="1 2">
    <name type="scientific">Sulfobacillus benefaciens</name>
    <dbReference type="NCBI Taxonomy" id="453960"/>
    <lineage>
        <taxon>Bacteria</taxon>
        <taxon>Bacillati</taxon>
        <taxon>Bacillota</taxon>
        <taxon>Clostridia</taxon>
        <taxon>Eubacteriales</taxon>
        <taxon>Clostridiales Family XVII. Incertae Sedis</taxon>
        <taxon>Sulfobacillus</taxon>
    </lineage>
</organism>
<name>A0A2T2WXQ9_9FIRM</name>
<dbReference type="AlphaFoldDB" id="A0A2T2WXQ9"/>
<protein>
    <recommendedName>
        <fullName evidence="3">Helicase ATP-binding domain-containing protein</fullName>
    </recommendedName>
</protein>
<comment type="caution">
    <text evidence="1">The sequence shown here is derived from an EMBL/GenBank/DDBJ whole genome shotgun (WGS) entry which is preliminary data.</text>
</comment>
<dbReference type="InterPro" id="IPR027417">
    <property type="entry name" value="P-loop_NTPase"/>
</dbReference>
<dbReference type="Proteomes" id="UP000242699">
    <property type="component" value="Unassembled WGS sequence"/>
</dbReference>
<evidence type="ECO:0008006" key="3">
    <source>
        <dbReference type="Google" id="ProtNLM"/>
    </source>
</evidence>
<evidence type="ECO:0000313" key="1">
    <source>
        <dbReference type="EMBL" id="PSR27012.1"/>
    </source>
</evidence>
<proteinExistence type="predicted"/>
<sequence>MYISSETLLSRSDITQLIGERRVGLFIVDEAHIFTIWGKACRSDYWYLGTYLKWLRKSMAFPVAIFTATAIYGGIEDMYAQTRDSLNFIDPISYFGYVRRENLEMKD</sequence>
<reference evidence="1 2" key="1">
    <citation type="journal article" date="2014" name="BMC Genomics">
        <title>Comparison of environmental and isolate Sulfobacillus genomes reveals diverse carbon, sulfur, nitrogen, and hydrogen metabolisms.</title>
        <authorList>
            <person name="Justice N.B."/>
            <person name="Norman A."/>
            <person name="Brown C.T."/>
            <person name="Singh A."/>
            <person name="Thomas B.C."/>
            <person name="Banfield J.F."/>
        </authorList>
    </citation>
    <scope>NUCLEOTIDE SEQUENCE [LARGE SCALE GENOMIC DNA]</scope>
    <source>
        <strain evidence="1">AMDSBA1</strain>
    </source>
</reference>
<dbReference type="Gene3D" id="3.40.50.300">
    <property type="entry name" value="P-loop containing nucleotide triphosphate hydrolases"/>
    <property type="match status" value="1"/>
</dbReference>
<dbReference type="EMBL" id="PXYT01000030">
    <property type="protein sequence ID" value="PSR27012.1"/>
    <property type="molecule type" value="Genomic_DNA"/>
</dbReference>
<dbReference type="SUPFAM" id="SSF52540">
    <property type="entry name" value="P-loop containing nucleoside triphosphate hydrolases"/>
    <property type="match status" value="1"/>
</dbReference>
<gene>
    <name evidence="1" type="ORF">C7B43_12650</name>
</gene>